<comment type="caution">
    <text evidence="1">The sequence shown here is derived from an EMBL/GenBank/DDBJ whole genome shotgun (WGS) entry which is preliminary data.</text>
</comment>
<evidence type="ECO:0000313" key="1">
    <source>
        <dbReference type="EMBL" id="KKL06271.1"/>
    </source>
</evidence>
<organism evidence="1">
    <name type="scientific">marine sediment metagenome</name>
    <dbReference type="NCBI Taxonomy" id="412755"/>
    <lineage>
        <taxon>unclassified sequences</taxon>
        <taxon>metagenomes</taxon>
        <taxon>ecological metagenomes</taxon>
    </lineage>
</organism>
<dbReference type="EMBL" id="LAZR01043777">
    <property type="protein sequence ID" value="KKL06271.1"/>
    <property type="molecule type" value="Genomic_DNA"/>
</dbReference>
<reference evidence="1" key="1">
    <citation type="journal article" date="2015" name="Nature">
        <title>Complex archaea that bridge the gap between prokaryotes and eukaryotes.</title>
        <authorList>
            <person name="Spang A."/>
            <person name="Saw J.H."/>
            <person name="Jorgensen S.L."/>
            <person name="Zaremba-Niedzwiedzka K."/>
            <person name="Martijn J."/>
            <person name="Lind A.E."/>
            <person name="van Eijk R."/>
            <person name="Schleper C."/>
            <person name="Guy L."/>
            <person name="Ettema T.J."/>
        </authorList>
    </citation>
    <scope>NUCLEOTIDE SEQUENCE</scope>
</reference>
<feature type="non-terminal residue" evidence="1">
    <location>
        <position position="64"/>
    </location>
</feature>
<dbReference type="Gene3D" id="1.10.287.130">
    <property type="match status" value="1"/>
</dbReference>
<dbReference type="AlphaFoldDB" id="A0A0F9CKQ9"/>
<name>A0A0F9CKQ9_9ZZZZ</name>
<protein>
    <submittedName>
        <fullName evidence="1">Uncharacterized protein</fullName>
    </submittedName>
</protein>
<proteinExistence type="predicted"/>
<gene>
    <name evidence="1" type="ORF">LCGC14_2597710</name>
</gene>
<sequence>MIFYQNLIAHDVNNILNNVKAPAEMISHLQGINQDNENINDLINIIKNQASKGAILVKTVRKLS</sequence>
<accession>A0A0F9CKQ9</accession>